<dbReference type="AlphaFoldDB" id="A0AAD9ZD99"/>
<dbReference type="Proteomes" id="UP001276659">
    <property type="component" value="Unassembled WGS sequence"/>
</dbReference>
<reference evidence="1" key="1">
    <citation type="submission" date="2022-11" db="EMBL/GenBank/DDBJ databases">
        <title>Chromosomal genome sequence assembly and mating type (MAT) locus characterization of the leprose asexual lichenized fungus Lepraria neglecta (Nyl.) Erichsen.</title>
        <authorList>
            <person name="Allen J.L."/>
            <person name="Pfeffer B."/>
        </authorList>
    </citation>
    <scope>NUCLEOTIDE SEQUENCE</scope>
    <source>
        <strain evidence="1">Allen 5258</strain>
    </source>
</reference>
<accession>A0AAD9ZD99</accession>
<name>A0AAD9ZD99_9LECA</name>
<gene>
    <name evidence="1" type="ORF">OEA41_007700</name>
</gene>
<proteinExistence type="predicted"/>
<comment type="caution">
    <text evidence="1">The sequence shown here is derived from an EMBL/GenBank/DDBJ whole genome shotgun (WGS) entry which is preliminary data.</text>
</comment>
<protein>
    <submittedName>
        <fullName evidence="1">Uncharacterized protein</fullName>
    </submittedName>
</protein>
<keyword evidence="2" id="KW-1185">Reference proteome</keyword>
<sequence>MSDTKIGVLDFARSDYDSNNVTIELVSRSKLKPYGLIFQKVPIPQSHSRFFLFYKSSEYGCIPNEPYYKAITY</sequence>
<dbReference type="EMBL" id="JASNWA010000004">
    <property type="protein sequence ID" value="KAK3176377.1"/>
    <property type="molecule type" value="Genomic_DNA"/>
</dbReference>
<evidence type="ECO:0000313" key="2">
    <source>
        <dbReference type="Proteomes" id="UP001276659"/>
    </source>
</evidence>
<organism evidence="1 2">
    <name type="scientific">Lepraria neglecta</name>
    <dbReference type="NCBI Taxonomy" id="209136"/>
    <lineage>
        <taxon>Eukaryota</taxon>
        <taxon>Fungi</taxon>
        <taxon>Dikarya</taxon>
        <taxon>Ascomycota</taxon>
        <taxon>Pezizomycotina</taxon>
        <taxon>Lecanoromycetes</taxon>
        <taxon>OSLEUM clade</taxon>
        <taxon>Lecanoromycetidae</taxon>
        <taxon>Lecanorales</taxon>
        <taxon>Lecanorineae</taxon>
        <taxon>Stereocaulaceae</taxon>
        <taxon>Lepraria</taxon>
    </lineage>
</organism>
<evidence type="ECO:0000313" key="1">
    <source>
        <dbReference type="EMBL" id="KAK3176377.1"/>
    </source>
</evidence>